<evidence type="ECO:0000313" key="6">
    <source>
        <dbReference type="Proteomes" id="UP001519887"/>
    </source>
</evidence>
<evidence type="ECO:0000256" key="3">
    <source>
        <dbReference type="ARBA" id="ARBA00023002"/>
    </source>
</evidence>
<dbReference type="GO" id="GO:0004497">
    <property type="term" value="F:monooxygenase activity"/>
    <property type="evidence" value="ECO:0007669"/>
    <property type="project" value="UniProtKB-KW"/>
</dbReference>
<evidence type="ECO:0000256" key="4">
    <source>
        <dbReference type="ARBA" id="ARBA00023033"/>
    </source>
</evidence>
<keyword evidence="3" id="KW-0560">Oxidoreductase</keyword>
<evidence type="ECO:0000313" key="5">
    <source>
        <dbReference type="EMBL" id="MBW7462136.1"/>
    </source>
</evidence>
<dbReference type="PANTHER" id="PTHR30011:SF16">
    <property type="entry name" value="C2H2 FINGER DOMAIN TRANSCRIPTION FACTOR (EUROFUNG)-RELATED"/>
    <property type="match status" value="1"/>
</dbReference>
<keyword evidence="4 5" id="KW-0503">Monooxygenase</keyword>
<dbReference type="EMBL" id="JAHZIK010003617">
    <property type="protein sequence ID" value="MBW7462136.1"/>
    <property type="molecule type" value="Genomic_DNA"/>
</dbReference>
<proteinExistence type="predicted"/>
<evidence type="ECO:0000256" key="2">
    <source>
        <dbReference type="ARBA" id="ARBA00022643"/>
    </source>
</evidence>
<organism evidence="5 6">
    <name type="scientific">Paenibacillus sepulcri</name>
    <dbReference type="NCBI Taxonomy" id="359917"/>
    <lineage>
        <taxon>Bacteria</taxon>
        <taxon>Bacillati</taxon>
        <taxon>Bacillota</taxon>
        <taxon>Bacilli</taxon>
        <taxon>Bacillales</taxon>
        <taxon>Paenibacillaceae</taxon>
        <taxon>Paenibacillus</taxon>
    </lineage>
</organism>
<gene>
    <name evidence="5" type="ORF">K0U00_49615</name>
</gene>
<comment type="caution">
    <text evidence="5">The sequence shown here is derived from an EMBL/GenBank/DDBJ whole genome shotgun (WGS) entry which is preliminary data.</text>
</comment>
<keyword evidence="2" id="KW-0288">FMN</keyword>
<accession>A0ABS7CNP3</accession>
<dbReference type="Gene3D" id="3.20.20.30">
    <property type="entry name" value="Luciferase-like domain"/>
    <property type="match status" value="1"/>
</dbReference>
<dbReference type="InterPro" id="IPR051260">
    <property type="entry name" value="Diverse_substr_monoxygenases"/>
</dbReference>
<feature type="non-terminal residue" evidence="5">
    <location>
        <position position="1"/>
    </location>
</feature>
<sequence>KKNAIQRLSERFGIDLTHHPLDQPLDIHEARTTDEVNGNKSRHQLVLDLVSRENLTLRQLINRLAGARGHFTFTGTPLQLADVIEHWFKNGAADGFNVMPQVYPSGLERFVDKVVPELQNRG</sequence>
<dbReference type="Proteomes" id="UP001519887">
    <property type="component" value="Unassembled WGS sequence"/>
</dbReference>
<name>A0ABS7CNP3_9BACL</name>
<protein>
    <submittedName>
        <fullName evidence="5">Nitrilotriacetate monooxygenase</fullName>
    </submittedName>
</protein>
<dbReference type="InterPro" id="IPR036661">
    <property type="entry name" value="Luciferase-like_sf"/>
</dbReference>
<dbReference type="SUPFAM" id="SSF51679">
    <property type="entry name" value="Bacterial luciferase-like"/>
    <property type="match status" value="1"/>
</dbReference>
<keyword evidence="6" id="KW-1185">Reference proteome</keyword>
<reference evidence="5 6" key="1">
    <citation type="submission" date="2021-07" db="EMBL/GenBank/DDBJ databases">
        <title>Paenibacillus radiodurans sp. nov., isolated from the southeastern edge of Tengger Desert.</title>
        <authorList>
            <person name="Zhang G."/>
        </authorList>
    </citation>
    <scope>NUCLEOTIDE SEQUENCE [LARGE SCALE GENOMIC DNA]</scope>
    <source>
        <strain evidence="5 6">CCM 7311</strain>
    </source>
</reference>
<keyword evidence="1" id="KW-0285">Flavoprotein</keyword>
<feature type="non-terminal residue" evidence="5">
    <location>
        <position position="122"/>
    </location>
</feature>
<evidence type="ECO:0000256" key="1">
    <source>
        <dbReference type="ARBA" id="ARBA00022630"/>
    </source>
</evidence>
<dbReference type="PANTHER" id="PTHR30011">
    <property type="entry name" value="ALKANESULFONATE MONOOXYGENASE-RELATED"/>
    <property type="match status" value="1"/>
</dbReference>